<keyword evidence="2" id="KW-1185">Reference proteome</keyword>
<sequence length="55" mass="6052">MRSLFSLEGIREKLKGGGGGSMSTASARFIQCEKNPNRRNSVTERFAMNSRNLCG</sequence>
<name>A0A0V0YY46_TRIBR</name>
<dbReference type="AlphaFoldDB" id="A0A0V0YY46"/>
<dbReference type="Proteomes" id="UP000054653">
    <property type="component" value="Unassembled WGS sequence"/>
</dbReference>
<gene>
    <name evidence="1" type="ORF">T03_17984</name>
</gene>
<dbReference type="EMBL" id="JYDI01005130">
    <property type="protein sequence ID" value="KRY05198.1"/>
    <property type="molecule type" value="Genomic_DNA"/>
</dbReference>
<evidence type="ECO:0000313" key="1">
    <source>
        <dbReference type="EMBL" id="KRY05198.1"/>
    </source>
</evidence>
<evidence type="ECO:0000313" key="2">
    <source>
        <dbReference type="Proteomes" id="UP000054653"/>
    </source>
</evidence>
<comment type="caution">
    <text evidence="1">The sequence shown here is derived from an EMBL/GenBank/DDBJ whole genome shotgun (WGS) entry which is preliminary data.</text>
</comment>
<proteinExistence type="predicted"/>
<accession>A0A0V0YY46</accession>
<reference evidence="1 2" key="1">
    <citation type="submission" date="2015-01" db="EMBL/GenBank/DDBJ databases">
        <title>Evolution of Trichinella species and genotypes.</title>
        <authorList>
            <person name="Korhonen P.K."/>
            <person name="Edoardo P."/>
            <person name="Giuseppe L.R."/>
            <person name="Gasser R.B."/>
        </authorList>
    </citation>
    <scope>NUCLEOTIDE SEQUENCE [LARGE SCALE GENOMIC DNA]</scope>
    <source>
        <strain evidence="1">ISS120</strain>
    </source>
</reference>
<protein>
    <submittedName>
        <fullName evidence="1">Uncharacterized protein</fullName>
    </submittedName>
</protein>
<organism evidence="1 2">
    <name type="scientific">Trichinella britovi</name>
    <name type="common">Parasitic roundworm</name>
    <dbReference type="NCBI Taxonomy" id="45882"/>
    <lineage>
        <taxon>Eukaryota</taxon>
        <taxon>Metazoa</taxon>
        <taxon>Ecdysozoa</taxon>
        <taxon>Nematoda</taxon>
        <taxon>Enoplea</taxon>
        <taxon>Dorylaimia</taxon>
        <taxon>Trichinellida</taxon>
        <taxon>Trichinellidae</taxon>
        <taxon>Trichinella</taxon>
    </lineage>
</organism>